<dbReference type="InterPro" id="IPR050534">
    <property type="entry name" value="Coronavir_polyprotein_1ab"/>
</dbReference>
<evidence type="ECO:0000256" key="1">
    <source>
        <dbReference type="ARBA" id="ARBA00007913"/>
    </source>
</evidence>
<evidence type="ECO:0000256" key="5">
    <source>
        <dbReference type="ARBA" id="ARBA00022840"/>
    </source>
</evidence>
<keyword evidence="3" id="KW-0378">Hydrolase</keyword>
<protein>
    <recommendedName>
        <fullName evidence="7">PLD phosphodiesterase domain-containing protein</fullName>
    </recommendedName>
</protein>
<accession>A0ABS6M8R5</accession>
<dbReference type="InterPro" id="IPR041677">
    <property type="entry name" value="DNA2/NAM7_AAA_11"/>
</dbReference>
<dbReference type="Pfam" id="PF13086">
    <property type="entry name" value="AAA_11"/>
    <property type="match status" value="1"/>
</dbReference>
<proteinExistence type="inferred from homology"/>
<dbReference type="EMBL" id="JAHQZT010000005">
    <property type="protein sequence ID" value="MBV0932667.1"/>
    <property type="molecule type" value="Genomic_DNA"/>
</dbReference>
<evidence type="ECO:0000313" key="8">
    <source>
        <dbReference type="EMBL" id="MBV0932667.1"/>
    </source>
</evidence>
<dbReference type="Proteomes" id="UP000755551">
    <property type="component" value="Unassembled WGS sequence"/>
</dbReference>
<reference evidence="8 9" key="1">
    <citation type="submission" date="2021-06" db="EMBL/GenBank/DDBJ databases">
        <title>Bacterium isolated from marine sediment.</title>
        <authorList>
            <person name="Zhu K.-L."/>
            <person name="Du Z.-J."/>
            <person name="Liang Q.-Y."/>
        </authorList>
    </citation>
    <scope>NUCLEOTIDE SEQUENCE [LARGE SCALE GENOMIC DNA]</scope>
    <source>
        <strain evidence="8 9">A346</strain>
    </source>
</reference>
<name>A0ABS6M8R5_9GAMM</name>
<evidence type="ECO:0000259" key="7">
    <source>
        <dbReference type="PROSITE" id="PS50035"/>
    </source>
</evidence>
<dbReference type="PIRSF" id="PIRSF026306">
    <property type="entry name" value="UCP026306"/>
    <property type="match status" value="1"/>
</dbReference>
<keyword evidence="2" id="KW-0547">Nucleotide-binding</keyword>
<keyword evidence="6" id="KW-0175">Coiled coil</keyword>
<sequence>MLRDTKSTARWLRYWRNSLADTESLKGTHRDTDFDKQHLSATRELLQHGRLDPRLVSHFFKGTDAQTHVVGISVSPWVFTRARHHGFLSDASLPDIILPVTGRFWLHRNGYCLPAAMPLIPRDLLAPQTNDSFTLAEVTQLDQFQSRLALNVYADSEAASLLDTIEDEAFRRLWQPCQEAMQALFDTLADTTLQHSQHYQDKGCASVQGNDEISGAVRNIVSLYDWLDAHAPDTPLLDGFALRNNSTHTKCLDPLDGVAKRLGHSNSKFPLADAQRAALAQTLDMKPGEILAVNGPPGTGKTTFVLSVVASLWVDAALREDEPPLIVAASTNNQAVTNIIDAFGKDFEENEAAVSGRWLPDISSYGGYLPSKSKEPQAAQQYQTSAFYHDKETCRYVIAARTAFLARAGEYFDRRFNAVEPVKQRLHQQLTARWHQLQQVQSGWEELQEVRQQCERLLGQHPETGLAQLQQRIDRDKTQLARMKGEYRKWQQFCAEESLWLALFSFLPAVARKRALRRQLFIDQTFTPPLREAVHQASEDTLDTVCQAHVQQHESSLQALLAQLERHQALLARRQQAEQAWQSLLDTVVPGLERRDIASVDAKLDTTLRFHLFQLAVHYWEARWLMECEAQLEELEKNRGRTGKKAVQPRWRRRMKLTPCIVSTLHSLPGHMQYSVFESKNSYSRHYLINEIDLLIIDEAGQVAPDVAGASFALAKRALVIGDTHQIKPINQLLPSVDCGNLVEAGLVDSVDAYNALLERDEGRNATTGSVMRVAQQASEYRYLPNAEPGMFLREHRRCYDEIIQYCNDLCYRGLLLPKRGSSETDTPNNHVSPPALGFLHIDGRAEVSASGSRINRLEAQTLAGWIADNRDALEKRYADEHLHLHDIIGVVTPFRAQADLIIEECQKLGIEAGRSSGVLTVGTVHALQGAERKVVIFSQVYSRHADGPFIDSDPAMLNVAVSRAKDSFLVFGDMDVMNNAAPGSPRRLLADLLDNRVDSELPGKQVVRPDLVPRQTDTLVLNDAQEHDRFLFSALQQAQHQIDMVSPWVSLPCLQQNGLLNAMKAAIERGVTFRLYTDSRFNTHESNRYSQTKARQFDTCCTTLSAAGIEVRVLRGIHSKLLMVDDSHLCIGSFNWASAARGGQFKNMETSVVYQGELKQEMDTQRAFLEQTCL</sequence>
<dbReference type="InterPro" id="IPR001736">
    <property type="entry name" value="PLipase_D/transphosphatidylase"/>
</dbReference>
<keyword evidence="9" id="KW-1185">Reference proteome</keyword>
<evidence type="ECO:0000256" key="6">
    <source>
        <dbReference type="SAM" id="Coils"/>
    </source>
</evidence>
<dbReference type="InterPro" id="IPR047187">
    <property type="entry name" value="SF1_C_Upf1"/>
</dbReference>
<comment type="similarity">
    <text evidence="1">Belongs to the DNA2/NAM7 helicase family.</text>
</comment>
<dbReference type="Pfam" id="PF13087">
    <property type="entry name" value="AAA_12"/>
    <property type="match status" value="1"/>
</dbReference>
<evidence type="ECO:0000256" key="2">
    <source>
        <dbReference type="ARBA" id="ARBA00022741"/>
    </source>
</evidence>
<keyword evidence="5" id="KW-0067">ATP-binding</keyword>
<dbReference type="RefSeq" id="WP_217334097.1">
    <property type="nucleotide sequence ID" value="NZ_JAHQZT010000005.1"/>
</dbReference>
<dbReference type="InterPro" id="IPR025202">
    <property type="entry name" value="PLD-like_dom"/>
</dbReference>
<comment type="caution">
    <text evidence="8">The sequence shown here is derived from an EMBL/GenBank/DDBJ whole genome shotgun (WGS) entry which is preliminary data.</text>
</comment>
<dbReference type="PANTHER" id="PTHR43788">
    <property type="entry name" value="DNA2/NAM7 HELICASE FAMILY MEMBER"/>
    <property type="match status" value="1"/>
</dbReference>
<dbReference type="Pfam" id="PF13091">
    <property type="entry name" value="PLDc_2"/>
    <property type="match status" value="1"/>
</dbReference>
<gene>
    <name evidence="8" type="ORF">KTN04_04885</name>
</gene>
<organism evidence="8 9">
    <name type="scientific">Marinobacterium weihaiense</name>
    <dbReference type="NCBI Taxonomy" id="2851016"/>
    <lineage>
        <taxon>Bacteria</taxon>
        <taxon>Pseudomonadati</taxon>
        <taxon>Pseudomonadota</taxon>
        <taxon>Gammaproteobacteria</taxon>
        <taxon>Oceanospirillales</taxon>
        <taxon>Oceanospirillaceae</taxon>
        <taxon>Marinobacterium</taxon>
    </lineage>
</organism>
<evidence type="ECO:0000256" key="3">
    <source>
        <dbReference type="ARBA" id="ARBA00022801"/>
    </source>
</evidence>
<evidence type="ECO:0000256" key="4">
    <source>
        <dbReference type="ARBA" id="ARBA00022806"/>
    </source>
</evidence>
<dbReference type="SMART" id="SM00155">
    <property type="entry name" value="PLDc"/>
    <property type="match status" value="1"/>
</dbReference>
<feature type="domain" description="PLD phosphodiesterase" evidence="7">
    <location>
        <begin position="1114"/>
        <end position="1141"/>
    </location>
</feature>
<dbReference type="InterPro" id="IPR016834">
    <property type="entry name" value="UCP026306"/>
</dbReference>
<dbReference type="PROSITE" id="PS50035">
    <property type="entry name" value="PLD"/>
    <property type="match status" value="1"/>
</dbReference>
<dbReference type="InterPro" id="IPR041679">
    <property type="entry name" value="DNA2/NAM7-like_C"/>
</dbReference>
<evidence type="ECO:0000313" key="9">
    <source>
        <dbReference type="Proteomes" id="UP000755551"/>
    </source>
</evidence>
<dbReference type="CDD" id="cd18808">
    <property type="entry name" value="SF1_C_Upf1"/>
    <property type="match status" value="1"/>
</dbReference>
<dbReference type="PANTHER" id="PTHR43788:SF8">
    <property type="entry name" value="DNA-BINDING PROTEIN SMUBP-2"/>
    <property type="match status" value="1"/>
</dbReference>
<feature type="coiled-coil region" evidence="6">
    <location>
        <begin position="550"/>
        <end position="577"/>
    </location>
</feature>
<keyword evidence="4" id="KW-0347">Helicase</keyword>